<name>A0A0C3AGE6_SERVB</name>
<evidence type="ECO:0000313" key="1">
    <source>
        <dbReference type="EMBL" id="KIM23715.1"/>
    </source>
</evidence>
<proteinExistence type="predicted"/>
<accession>A0A0C3AGE6</accession>
<dbReference type="AlphaFoldDB" id="A0A0C3AGE6"/>
<evidence type="ECO:0000313" key="2">
    <source>
        <dbReference type="Proteomes" id="UP000054097"/>
    </source>
</evidence>
<organism evidence="1 2">
    <name type="scientific">Serendipita vermifera MAFF 305830</name>
    <dbReference type="NCBI Taxonomy" id="933852"/>
    <lineage>
        <taxon>Eukaryota</taxon>
        <taxon>Fungi</taxon>
        <taxon>Dikarya</taxon>
        <taxon>Basidiomycota</taxon>
        <taxon>Agaricomycotina</taxon>
        <taxon>Agaricomycetes</taxon>
        <taxon>Sebacinales</taxon>
        <taxon>Serendipitaceae</taxon>
        <taxon>Serendipita</taxon>
    </lineage>
</organism>
<gene>
    <name evidence="1" type="ORF">M408DRAFT_332205</name>
</gene>
<dbReference type="HOGENOM" id="CLU_164941_0_0_1"/>
<keyword evidence="2" id="KW-1185">Reference proteome</keyword>
<protein>
    <submittedName>
        <fullName evidence="1">Uncharacterized protein</fullName>
    </submittedName>
</protein>
<dbReference type="EMBL" id="KN824333">
    <property type="protein sequence ID" value="KIM23715.1"/>
    <property type="molecule type" value="Genomic_DNA"/>
</dbReference>
<dbReference type="Proteomes" id="UP000054097">
    <property type="component" value="Unassembled WGS sequence"/>
</dbReference>
<reference evidence="1 2" key="1">
    <citation type="submission" date="2014-04" db="EMBL/GenBank/DDBJ databases">
        <authorList>
            <consortium name="DOE Joint Genome Institute"/>
            <person name="Kuo A."/>
            <person name="Zuccaro A."/>
            <person name="Kohler A."/>
            <person name="Nagy L.G."/>
            <person name="Floudas D."/>
            <person name="Copeland A."/>
            <person name="Barry K.W."/>
            <person name="Cichocki N."/>
            <person name="Veneault-Fourrey C."/>
            <person name="LaButti K."/>
            <person name="Lindquist E.A."/>
            <person name="Lipzen A."/>
            <person name="Lundell T."/>
            <person name="Morin E."/>
            <person name="Murat C."/>
            <person name="Sun H."/>
            <person name="Tunlid A."/>
            <person name="Henrissat B."/>
            <person name="Grigoriev I.V."/>
            <person name="Hibbett D.S."/>
            <person name="Martin F."/>
            <person name="Nordberg H.P."/>
            <person name="Cantor M.N."/>
            <person name="Hua S.X."/>
        </authorList>
    </citation>
    <scope>NUCLEOTIDE SEQUENCE [LARGE SCALE GENOMIC DNA]</scope>
    <source>
        <strain evidence="1 2">MAFF 305830</strain>
    </source>
</reference>
<reference evidence="2" key="2">
    <citation type="submission" date="2015-01" db="EMBL/GenBank/DDBJ databases">
        <title>Evolutionary Origins and Diversification of the Mycorrhizal Mutualists.</title>
        <authorList>
            <consortium name="DOE Joint Genome Institute"/>
            <consortium name="Mycorrhizal Genomics Consortium"/>
            <person name="Kohler A."/>
            <person name="Kuo A."/>
            <person name="Nagy L.G."/>
            <person name="Floudas D."/>
            <person name="Copeland A."/>
            <person name="Barry K.W."/>
            <person name="Cichocki N."/>
            <person name="Veneault-Fourrey C."/>
            <person name="LaButti K."/>
            <person name="Lindquist E.A."/>
            <person name="Lipzen A."/>
            <person name="Lundell T."/>
            <person name="Morin E."/>
            <person name="Murat C."/>
            <person name="Riley R."/>
            <person name="Ohm R."/>
            <person name="Sun H."/>
            <person name="Tunlid A."/>
            <person name="Henrissat B."/>
            <person name="Grigoriev I.V."/>
            <person name="Hibbett D.S."/>
            <person name="Martin F."/>
        </authorList>
    </citation>
    <scope>NUCLEOTIDE SEQUENCE [LARGE SCALE GENOMIC DNA]</scope>
    <source>
        <strain evidence="2">MAFF 305830</strain>
    </source>
</reference>
<sequence>MSRYHSSSYFKGIAEITQKVFFKVGWPKETVNLWTARMKEECVNDTLGMRLKIAWGRRREAPSLPAAPLPKVVLEDTRESMTMGNYPLYEEFDTKEQALAAAAIRDGPKDIPAPPLPFESTD</sequence>